<keyword evidence="1" id="KW-0812">Transmembrane</keyword>
<feature type="transmembrane region" description="Helical" evidence="1">
    <location>
        <begin position="43"/>
        <end position="63"/>
    </location>
</feature>
<evidence type="ECO:0000256" key="1">
    <source>
        <dbReference type="SAM" id="Phobius"/>
    </source>
</evidence>
<dbReference type="EMBL" id="KZ305062">
    <property type="protein sequence ID" value="PIA32367.1"/>
    <property type="molecule type" value="Genomic_DNA"/>
</dbReference>
<keyword evidence="1" id="KW-0472">Membrane</keyword>
<keyword evidence="3" id="KW-1185">Reference proteome</keyword>
<reference evidence="2 3" key="1">
    <citation type="submission" date="2017-09" db="EMBL/GenBank/DDBJ databases">
        <title>WGS assembly of Aquilegia coerulea Goldsmith.</title>
        <authorList>
            <person name="Hodges S."/>
            <person name="Kramer E."/>
            <person name="Nordborg M."/>
            <person name="Tomkins J."/>
            <person name="Borevitz J."/>
            <person name="Derieg N."/>
            <person name="Yan J."/>
            <person name="Mihaltcheva S."/>
            <person name="Hayes R.D."/>
            <person name="Rokhsar D."/>
        </authorList>
    </citation>
    <scope>NUCLEOTIDE SEQUENCE [LARGE SCALE GENOMIC DNA]</scope>
    <source>
        <strain evidence="3">cv. Goldsmith</strain>
    </source>
</reference>
<accession>A0A2G5CND9</accession>
<name>A0A2G5CND9_AQUCA</name>
<proteinExistence type="predicted"/>
<dbReference type="InParanoid" id="A0A2G5CND9"/>
<keyword evidence="1" id="KW-1133">Transmembrane helix</keyword>
<evidence type="ECO:0000313" key="2">
    <source>
        <dbReference type="EMBL" id="PIA32367.1"/>
    </source>
</evidence>
<dbReference type="Proteomes" id="UP000230069">
    <property type="component" value="Unassembled WGS sequence"/>
</dbReference>
<organism evidence="2 3">
    <name type="scientific">Aquilegia coerulea</name>
    <name type="common">Rocky mountain columbine</name>
    <dbReference type="NCBI Taxonomy" id="218851"/>
    <lineage>
        <taxon>Eukaryota</taxon>
        <taxon>Viridiplantae</taxon>
        <taxon>Streptophyta</taxon>
        <taxon>Embryophyta</taxon>
        <taxon>Tracheophyta</taxon>
        <taxon>Spermatophyta</taxon>
        <taxon>Magnoliopsida</taxon>
        <taxon>Ranunculales</taxon>
        <taxon>Ranunculaceae</taxon>
        <taxon>Thalictroideae</taxon>
        <taxon>Aquilegia</taxon>
    </lineage>
</organism>
<dbReference type="AlphaFoldDB" id="A0A2G5CND9"/>
<gene>
    <name evidence="2" type="ORF">AQUCO_04500160v1</name>
</gene>
<evidence type="ECO:0000313" key="3">
    <source>
        <dbReference type="Proteomes" id="UP000230069"/>
    </source>
</evidence>
<protein>
    <submittedName>
        <fullName evidence="2">Uncharacterized protein</fullName>
    </submittedName>
</protein>
<sequence length="77" mass="9229">MQTNLQSWLRRRRRCRIGLITINLNILETNLKGQQRRFYSRKLLFDVTIYLNSILALLLLLYIQASKCSFILLVFCH</sequence>